<dbReference type="EMBL" id="JAIWYP010000001">
    <property type="protein sequence ID" value="KAH3876893.1"/>
    <property type="molecule type" value="Genomic_DNA"/>
</dbReference>
<evidence type="ECO:0000313" key="2">
    <source>
        <dbReference type="Proteomes" id="UP000828390"/>
    </source>
</evidence>
<dbReference type="AlphaFoldDB" id="A0A9D4MHZ1"/>
<organism evidence="1 2">
    <name type="scientific">Dreissena polymorpha</name>
    <name type="common">Zebra mussel</name>
    <name type="synonym">Mytilus polymorpha</name>
    <dbReference type="NCBI Taxonomy" id="45954"/>
    <lineage>
        <taxon>Eukaryota</taxon>
        <taxon>Metazoa</taxon>
        <taxon>Spiralia</taxon>
        <taxon>Lophotrochozoa</taxon>
        <taxon>Mollusca</taxon>
        <taxon>Bivalvia</taxon>
        <taxon>Autobranchia</taxon>
        <taxon>Heteroconchia</taxon>
        <taxon>Euheterodonta</taxon>
        <taxon>Imparidentia</taxon>
        <taxon>Neoheterodontei</taxon>
        <taxon>Myida</taxon>
        <taxon>Dreissenoidea</taxon>
        <taxon>Dreissenidae</taxon>
        <taxon>Dreissena</taxon>
    </lineage>
</organism>
<comment type="caution">
    <text evidence="1">The sequence shown here is derived from an EMBL/GenBank/DDBJ whole genome shotgun (WGS) entry which is preliminary data.</text>
</comment>
<proteinExistence type="predicted"/>
<dbReference type="Proteomes" id="UP000828390">
    <property type="component" value="Unassembled WGS sequence"/>
</dbReference>
<evidence type="ECO:0000313" key="1">
    <source>
        <dbReference type="EMBL" id="KAH3876893.1"/>
    </source>
</evidence>
<dbReference type="Gene3D" id="3.30.70.270">
    <property type="match status" value="1"/>
</dbReference>
<sequence length="52" mass="6060">MYNKVMAHVLSGLDGVSKIFDDIVVHGQMEEKYNERLEALLKRLQDKIAEHF</sequence>
<accession>A0A9D4MHZ1</accession>
<protein>
    <submittedName>
        <fullName evidence="1">Uncharacterized protein</fullName>
    </submittedName>
</protein>
<keyword evidence="2" id="KW-1185">Reference proteome</keyword>
<dbReference type="InterPro" id="IPR043128">
    <property type="entry name" value="Rev_trsase/Diguanyl_cyclase"/>
</dbReference>
<name>A0A9D4MHZ1_DREPO</name>
<gene>
    <name evidence="1" type="ORF">DPMN_000744</name>
</gene>
<reference evidence="1" key="2">
    <citation type="submission" date="2020-11" db="EMBL/GenBank/DDBJ databases">
        <authorList>
            <person name="McCartney M.A."/>
            <person name="Auch B."/>
            <person name="Kono T."/>
            <person name="Mallez S."/>
            <person name="Becker A."/>
            <person name="Gohl D.M."/>
            <person name="Silverstein K.A.T."/>
            <person name="Koren S."/>
            <person name="Bechman K.B."/>
            <person name="Herman A."/>
            <person name="Abrahante J.E."/>
            <person name="Garbe J."/>
        </authorList>
    </citation>
    <scope>NUCLEOTIDE SEQUENCE</scope>
    <source>
        <strain evidence="1">Duluth1</strain>
        <tissue evidence="1">Whole animal</tissue>
    </source>
</reference>
<reference evidence="1" key="1">
    <citation type="journal article" date="2019" name="bioRxiv">
        <title>The Genome of the Zebra Mussel, Dreissena polymorpha: A Resource for Invasive Species Research.</title>
        <authorList>
            <person name="McCartney M.A."/>
            <person name="Auch B."/>
            <person name="Kono T."/>
            <person name="Mallez S."/>
            <person name="Zhang Y."/>
            <person name="Obille A."/>
            <person name="Becker A."/>
            <person name="Abrahante J.E."/>
            <person name="Garbe J."/>
            <person name="Badalamenti J.P."/>
            <person name="Herman A."/>
            <person name="Mangelson H."/>
            <person name="Liachko I."/>
            <person name="Sullivan S."/>
            <person name="Sone E.D."/>
            <person name="Koren S."/>
            <person name="Silverstein K.A.T."/>
            <person name="Beckman K.B."/>
            <person name="Gohl D.M."/>
        </authorList>
    </citation>
    <scope>NUCLEOTIDE SEQUENCE</scope>
    <source>
        <strain evidence="1">Duluth1</strain>
        <tissue evidence="1">Whole animal</tissue>
    </source>
</reference>